<dbReference type="InterPro" id="IPR012337">
    <property type="entry name" value="RNaseH-like_sf"/>
</dbReference>
<dbReference type="Pfam" id="PF05699">
    <property type="entry name" value="Dimer_Tnp_hAT"/>
    <property type="match status" value="1"/>
</dbReference>
<dbReference type="InterPro" id="IPR025398">
    <property type="entry name" value="DUF4371"/>
</dbReference>
<name>V4KI45_EUTSA</name>
<dbReference type="InterPro" id="IPR006580">
    <property type="entry name" value="Znf_TTF"/>
</dbReference>
<dbReference type="PANTHER" id="PTHR11697">
    <property type="entry name" value="GENERAL TRANSCRIPTION FACTOR 2-RELATED ZINC FINGER PROTEIN"/>
    <property type="match status" value="1"/>
</dbReference>
<dbReference type="STRING" id="72664.V4KI45"/>
<dbReference type="PANTHER" id="PTHR11697:SF230">
    <property type="entry name" value="ZINC FINGER, MYM DOMAIN CONTAINING 1"/>
    <property type="match status" value="1"/>
</dbReference>
<dbReference type="KEGG" id="eus:EUTSA_v10023932mg"/>
<dbReference type="AlphaFoldDB" id="V4KI45"/>
<gene>
    <name evidence="2" type="ORF">EUTSA_v10023932mg</name>
</gene>
<feature type="domain" description="TTF-type" evidence="1">
    <location>
        <begin position="59"/>
        <end position="153"/>
    </location>
</feature>
<dbReference type="Pfam" id="PF14291">
    <property type="entry name" value="DUF4371"/>
    <property type="match status" value="1"/>
</dbReference>
<dbReference type="InterPro" id="IPR008906">
    <property type="entry name" value="HATC_C_dom"/>
</dbReference>
<reference evidence="2 3" key="1">
    <citation type="journal article" date="2013" name="Front. Plant Sci.">
        <title>The Reference Genome of the Halophytic Plant Eutrema salsugineum.</title>
        <authorList>
            <person name="Yang R."/>
            <person name="Jarvis D.E."/>
            <person name="Chen H."/>
            <person name="Beilstein M.A."/>
            <person name="Grimwood J."/>
            <person name="Jenkins J."/>
            <person name="Shu S."/>
            <person name="Prochnik S."/>
            <person name="Xin M."/>
            <person name="Ma C."/>
            <person name="Schmutz J."/>
            <person name="Wing R.A."/>
            <person name="Mitchell-Olds T."/>
            <person name="Schumaker K.S."/>
            <person name="Wang X."/>
        </authorList>
    </citation>
    <scope>NUCLEOTIDE SEQUENCE [LARGE SCALE GENOMIC DNA]</scope>
</reference>
<keyword evidence="3" id="KW-1185">Reference proteome</keyword>
<sequence>MERFLKRRSPPSNIELDDLSHDPAKRKNIQEDEVRRKYLTRGSCQPRGHTFKQKLIGNALRCFNPHWFDQYPDWLEYSMAEEKAFCLFCYLFRVQVGKQSGCDAFVSTGFSSWNKADSFSKHVGDHTSFHSNAKNKCEDLMRQGQSIRHALHKQNDIMKDEYRIRLSASIDVARHLLHQGLSFRAHNEKEVSKNKGNFIELLKYTARQNEAVGKFVLINAPKNNQMTSPPIQKDIAHCFAEEVTKSVIQEIDNDIFALLVDESADVSDKEQMAVVFRFVDKFGLVKERFIGISHVKETFSLTLKHAIDSLFAKNGLSLKKVRGQGYDGASNMKGEFNGLRSLILKESRSAYYVHRFAHQLQLVVVAVAQKKHNQVGEFFDMIHLLLNVIGASCKRKIVLIESNCKRMDEGIKNGEIKSGTGLNQDQSLKKPGNTRWGSHYKTLLRLVEMFPCIVEVLEHIQNYGTDSTKRQQAYGLLKYFHTFDFVFYLQLMLVVLGLTNNLSKALQKGDQEILNAVSLVESTKRQLQKLRDDGWDDFVAKVYSFSDKNETEMPNLEDEFVDSRKPRTKTGITNLHHYKVDCFYTVLDMQLQEFNDRFDEVNSEILVCMSSLSLIDSFRQFDKSKLVRLAELYPDDFSFVERRSLDHQLDIYLLIMCKRMIESLGDLARVLVETRKHLSHPLVYRLLKLCLILPVATATVERCFSAMKIVKTTSRNSIGDEFLSDCLVCFIEKHVLETVIKRFQNMNERRLHL</sequence>
<accession>V4KI45</accession>
<dbReference type="eggNOG" id="ENOG502QSU3">
    <property type="taxonomic scope" value="Eukaryota"/>
</dbReference>
<protein>
    <recommendedName>
        <fullName evidence="1">TTF-type domain-containing protein</fullName>
    </recommendedName>
</protein>
<evidence type="ECO:0000259" key="1">
    <source>
        <dbReference type="SMART" id="SM00597"/>
    </source>
</evidence>
<proteinExistence type="predicted"/>
<dbReference type="SMART" id="SM00597">
    <property type="entry name" value="ZnF_TTF"/>
    <property type="match status" value="1"/>
</dbReference>
<dbReference type="OMA" id="CWTVHDH"/>
<evidence type="ECO:0000313" key="2">
    <source>
        <dbReference type="EMBL" id="ESQ29537.1"/>
    </source>
</evidence>
<dbReference type="Proteomes" id="UP000030689">
    <property type="component" value="Unassembled WGS sequence"/>
</dbReference>
<organism evidence="2 3">
    <name type="scientific">Eutrema salsugineum</name>
    <name type="common">Saltwater cress</name>
    <name type="synonym">Sisymbrium salsugineum</name>
    <dbReference type="NCBI Taxonomy" id="72664"/>
    <lineage>
        <taxon>Eukaryota</taxon>
        <taxon>Viridiplantae</taxon>
        <taxon>Streptophyta</taxon>
        <taxon>Embryophyta</taxon>
        <taxon>Tracheophyta</taxon>
        <taxon>Spermatophyta</taxon>
        <taxon>Magnoliopsida</taxon>
        <taxon>eudicotyledons</taxon>
        <taxon>Gunneridae</taxon>
        <taxon>Pentapetalae</taxon>
        <taxon>rosids</taxon>
        <taxon>malvids</taxon>
        <taxon>Brassicales</taxon>
        <taxon>Brassicaceae</taxon>
        <taxon>Eutremeae</taxon>
        <taxon>Eutrema</taxon>
    </lineage>
</organism>
<dbReference type="InterPro" id="IPR055298">
    <property type="entry name" value="AtLOH3-like"/>
</dbReference>
<dbReference type="EMBL" id="KI517881">
    <property type="protein sequence ID" value="ESQ29537.1"/>
    <property type="molecule type" value="Genomic_DNA"/>
</dbReference>
<dbReference type="GO" id="GO:0046983">
    <property type="term" value="F:protein dimerization activity"/>
    <property type="evidence" value="ECO:0007669"/>
    <property type="project" value="InterPro"/>
</dbReference>
<dbReference type="Gramene" id="ESQ29537">
    <property type="protein sequence ID" value="ESQ29537"/>
    <property type="gene ID" value="EUTSA_v10023932mg"/>
</dbReference>
<evidence type="ECO:0000313" key="3">
    <source>
        <dbReference type="Proteomes" id="UP000030689"/>
    </source>
</evidence>
<dbReference type="SUPFAM" id="SSF53098">
    <property type="entry name" value="Ribonuclease H-like"/>
    <property type="match status" value="1"/>
</dbReference>